<keyword evidence="3" id="KW-1185">Reference proteome</keyword>
<evidence type="ECO:0000313" key="2">
    <source>
        <dbReference type="EMBL" id="SEH03884.1"/>
    </source>
</evidence>
<dbReference type="Pfam" id="PF19508">
    <property type="entry name" value="DUF6042"/>
    <property type="match status" value="1"/>
</dbReference>
<organism evidence="2 3">
    <name type="scientific">Nonomuraea solani</name>
    <dbReference type="NCBI Taxonomy" id="1144553"/>
    <lineage>
        <taxon>Bacteria</taxon>
        <taxon>Bacillati</taxon>
        <taxon>Actinomycetota</taxon>
        <taxon>Actinomycetes</taxon>
        <taxon>Streptosporangiales</taxon>
        <taxon>Streptosporangiaceae</taxon>
        <taxon>Nonomuraea</taxon>
    </lineage>
</organism>
<dbReference type="Proteomes" id="UP000236732">
    <property type="component" value="Unassembled WGS sequence"/>
</dbReference>
<accession>A0A1H6F4H6</accession>
<dbReference type="OrthoDB" id="3500039at2"/>
<proteinExistence type="predicted"/>
<sequence length="400" mass="43838">MRIETNANTFTGRPFDRYGQCVRIIAVEDHWPEYGTIVVRDTHGVDPASRSRPGLPLLDEHAVDAQPGGTIAKAGDGWLQASARDARHHVRLEAHHGPPPFGDVWHDVVETPYYANTGSVMLTTVLYGENYADRPLRLGAPGMYRVRVFCRRTPPEIPGFEASEGDLWRMQFWAAPGTPQPPRWLARSRPAVQSGRTGWEAVLGLPCQEVLHAVQVAAAAGDATEEQIAAAYQPWSSSSGDWSGPLAEDLSDYAVQLGVPAPATRQELLRLLVAAGLVIAETSAEVTRYRPSASPPPVEEVLRLPDEQVTMIRRQDAFHRYTSFAADLAAVAMWSPGCTVSATLEELSHQLLATEEEIHGAIRYGTERALFSTSGDEGMFTAMPRLPPPPEVGRIARRLE</sequence>
<reference evidence="2 3" key="1">
    <citation type="submission" date="2016-10" db="EMBL/GenBank/DDBJ databases">
        <authorList>
            <person name="de Groot N.N."/>
        </authorList>
    </citation>
    <scope>NUCLEOTIDE SEQUENCE [LARGE SCALE GENOMIC DNA]</scope>
    <source>
        <strain evidence="2 3">CGMCC 4.7037</strain>
    </source>
</reference>
<evidence type="ECO:0000313" key="3">
    <source>
        <dbReference type="Proteomes" id="UP000236732"/>
    </source>
</evidence>
<dbReference type="EMBL" id="FNVT01000047">
    <property type="protein sequence ID" value="SEH03884.1"/>
    <property type="molecule type" value="Genomic_DNA"/>
</dbReference>
<dbReference type="AlphaFoldDB" id="A0A1H6F4H6"/>
<dbReference type="RefSeq" id="WP_103964812.1">
    <property type="nucleotide sequence ID" value="NZ_FNVT01000047.1"/>
</dbReference>
<dbReference type="InterPro" id="IPR046105">
    <property type="entry name" value="DUF6042"/>
</dbReference>
<feature type="region of interest" description="Disordered" evidence="1">
    <location>
        <begin position="381"/>
        <end position="400"/>
    </location>
</feature>
<protein>
    <submittedName>
        <fullName evidence="2">Uncharacterized protein</fullName>
    </submittedName>
</protein>
<evidence type="ECO:0000256" key="1">
    <source>
        <dbReference type="SAM" id="MobiDB-lite"/>
    </source>
</evidence>
<name>A0A1H6F4H6_9ACTN</name>
<gene>
    <name evidence="2" type="ORF">SAMN05444920_1477</name>
</gene>